<dbReference type="AlphaFoldDB" id="F4SZ73"/>
<protein>
    <submittedName>
        <fullName evidence="1">Uncharacterized protein</fullName>
    </submittedName>
</protein>
<proteinExistence type="predicted"/>
<evidence type="ECO:0000313" key="1">
    <source>
        <dbReference type="EMBL" id="EGI15955.1"/>
    </source>
</evidence>
<organism evidence="1 2">
    <name type="scientific">Escherichia coli M605</name>
    <dbReference type="NCBI Taxonomy" id="656417"/>
    <lineage>
        <taxon>Bacteria</taxon>
        <taxon>Pseudomonadati</taxon>
        <taxon>Pseudomonadota</taxon>
        <taxon>Gammaproteobacteria</taxon>
        <taxon>Enterobacterales</taxon>
        <taxon>Enterobacteriaceae</taxon>
        <taxon>Escherichia</taxon>
    </lineage>
</organism>
<reference evidence="1 2" key="1">
    <citation type="submission" date="2010-01" db="EMBL/GenBank/DDBJ databases">
        <title>The Genome Sequence of Escherichia coli M605.</title>
        <authorList>
            <consortium name="The Broad Institute Genome Sequencing Platform"/>
            <consortium name="The Broad Institute Genome Sequencing Center for Infectious Disease"/>
            <person name="Feldgarden M."/>
            <person name="Gordon D.M."/>
            <person name="Johnson J.R."/>
            <person name="Johnston B.D."/>
            <person name="Young S."/>
            <person name="Zeng Q."/>
            <person name="Koehrsen M."/>
            <person name="Alvarado L."/>
            <person name="Berlin A.M."/>
            <person name="Borenstein D."/>
            <person name="Chapman S.B."/>
            <person name="Chen Z."/>
            <person name="Engels R."/>
            <person name="Freedman E."/>
            <person name="Gellesch M."/>
            <person name="Goldberg J."/>
            <person name="Griggs A."/>
            <person name="Gujja S."/>
            <person name="Heilman E.R."/>
            <person name="Heiman D.I."/>
            <person name="Hepburn T.A."/>
            <person name="Howarth C."/>
            <person name="Jen D."/>
            <person name="Larson L."/>
            <person name="Lewis B."/>
            <person name="Mehta T."/>
            <person name="Park D."/>
            <person name="Pearson M."/>
            <person name="Richards J."/>
            <person name="Roberts A."/>
            <person name="Saif S."/>
            <person name="Shea T.D."/>
            <person name="Shenoy N."/>
            <person name="Sisk P."/>
            <person name="Stolte C."/>
            <person name="Sykes S.N."/>
            <person name="Walk T."/>
            <person name="White J."/>
            <person name="Yandava C."/>
            <person name="Haas B."/>
            <person name="Henn M.R."/>
            <person name="Nusbaum C."/>
            <person name="Birren B."/>
        </authorList>
    </citation>
    <scope>NUCLEOTIDE SEQUENCE [LARGE SCALE GENOMIC DNA]</scope>
    <source>
        <strain evidence="1 2">M605</strain>
    </source>
</reference>
<dbReference type="HOGENOM" id="CLU_2493138_0_0_6"/>
<dbReference type="EMBL" id="GL883910">
    <property type="protein sequence ID" value="EGI15955.1"/>
    <property type="molecule type" value="Genomic_DNA"/>
</dbReference>
<name>F4SZ73_ECOLX</name>
<accession>F4SZ73</accession>
<sequence>MMTSQISPRYVRLKLEQIQEAYNIAVLDFESGDTASARTLFKACQHYCCDLLNNDTLYLDSYEITKLTRFNALCLEFTGKCNSVCN</sequence>
<gene>
    <name evidence="1" type="ORF">ECIG_03648</name>
</gene>
<evidence type="ECO:0000313" key="2">
    <source>
        <dbReference type="Proteomes" id="UP000004710"/>
    </source>
</evidence>
<dbReference type="Proteomes" id="UP000004710">
    <property type="component" value="Unassembled WGS sequence"/>
</dbReference>
<dbReference type="RefSeq" id="WP_000989037.1">
    <property type="nucleotide sequence ID" value="NZ_GL883910.1"/>
</dbReference>